<reference evidence="2" key="1">
    <citation type="submission" date="2022-01" db="EMBL/GenBank/DDBJ databases">
        <authorList>
            <person name="King R."/>
        </authorList>
    </citation>
    <scope>NUCLEOTIDE SEQUENCE</scope>
</reference>
<organism evidence="2 3">
    <name type="scientific">Chironomus riparius</name>
    <dbReference type="NCBI Taxonomy" id="315576"/>
    <lineage>
        <taxon>Eukaryota</taxon>
        <taxon>Metazoa</taxon>
        <taxon>Ecdysozoa</taxon>
        <taxon>Arthropoda</taxon>
        <taxon>Hexapoda</taxon>
        <taxon>Insecta</taxon>
        <taxon>Pterygota</taxon>
        <taxon>Neoptera</taxon>
        <taxon>Endopterygota</taxon>
        <taxon>Diptera</taxon>
        <taxon>Nematocera</taxon>
        <taxon>Chironomoidea</taxon>
        <taxon>Chironomidae</taxon>
        <taxon>Chironominae</taxon>
        <taxon>Chironomus</taxon>
    </lineage>
</organism>
<feature type="compositionally biased region" description="Basic residues" evidence="1">
    <location>
        <begin position="56"/>
        <end position="87"/>
    </location>
</feature>
<accession>A0A9N9S9V1</accession>
<proteinExistence type="predicted"/>
<feature type="region of interest" description="Disordered" evidence="1">
    <location>
        <begin position="55"/>
        <end position="120"/>
    </location>
</feature>
<feature type="compositionally biased region" description="Basic residues" evidence="1">
    <location>
        <begin position="95"/>
        <end position="115"/>
    </location>
</feature>
<feature type="region of interest" description="Disordered" evidence="1">
    <location>
        <begin position="959"/>
        <end position="981"/>
    </location>
</feature>
<keyword evidence="3" id="KW-1185">Reference proteome</keyword>
<evidence type="ECO:0000256" key="1">
    <source>
        <dbReference type="SAM" id="MobiDB-lite"/>
    </source>
</evidence>
<protein>
    <submittedName>
        <fullName evidence="2">Uncharacterized protein</fullName>
    </submittedName>
</protein>
<feature type="region of interest" description="Disordered" evidence="1">
    <location>
        <begin position="1157"/>
        <end position="1179"/>
    </location>
</feature>
<gene>
    <name evidence="2" type="ORF">CHIRRI_LOCUS14917</name>
</gene>
<sequence>MFKSQLEPSAENFVETQIFVENIFDTVKKAREAKAARSLAESKLAHYDYSFDFSPSKRKKVRKNAKNKNPKNGKTKTTPKKKPRKPRTPKDSAEKKKKPPTTPKTPRKYTKRAKVKPPNDIDDEEAAFILSSISQRSFDSFYNRFNGSTQVVNKIEIPLETSTDDQSSMQPQLLITPKKSEPNHLTAYHHVLLDHNYWIVEPPATSPAPVPSTPTSTVVVKDEAQGKLNNESLTSMNLLLTVASHELSSQCTQNSTNGIKVEVNNNKLPLLDISCDTPKLSTMSDDNAVKKRWLRQATTECSTPSPTVTPPETSPNDMKAPLKKRRVVREVEDNNEIKIGVCSETESSKIDQKACFESNNFKNNVEVNKFNNNFVNNSALLKCEPSESVNINLREIHEKIEMEFGSQQKNEQNVVVVKMEPRSVIQSPIGHQIHGTKNNLTYGIQMNSPVDVNAIYGRSQPDNLIKVDQLRSIIGNEGKLPHTQIYDEKLIKIESYERPNDYKNNNVNIVDLKFNDKIPQVFGIKNEICDNIQNAVKLDIYDQKQIKIESPITEKIITVDGKLQQILDGKVQKIYCDNSKFITDQHQKVQNFSQFYNKVDETSNQMSVIQNLEDLSYRNQMENIQKQNHIIIHSGTLNDKKMPESFSDQKVYSIYSENCLEGFPKIHQLSPSKTQLSPSKLNQLKGLSSPTKIQISPTRTYEIYTKNPNENIAESLLKLQQESPVKLIQMSPTKVMHSPNHQIVQALTFDKSNDHGYQKKTEENSANKLNKTQKVIKIKTKTPKVKKPPMKAKKAQQKPKKVKTPKSPSKIGKNKKIDKNLIKNFGNLEDVPLKIRQNLAFEEKVMMKIKDNEVKTQRVSESDAIDSKMSKIHPIVGLIPPFDSKFHQIGGKIMQIDDKIGQNDAHGNEIEVNFDSSKCSHLSDSKTIQNHVEFYKNDVNQQQLYVPQQNDTKLLSHLNKNHGSDETFSKSEKPNDEDLLKNESLISKSKEFNEMSKPENSYNSQLYIRDDISNLHFNDKFTKHSKRTISESSSGSSKTSTCSSNHSKFSKNADDFRRNSTEVIKNSTELLKFQSKKVLKKLKFNDSEKECLKSSNLDGQEVKLRSLIEDSKNILSKDQHLLNQGKDSIASQVNNQNLTTLSNFQVIKDNYANKSKTRTISESSSVSSRTLSCNSPENTPNLSLAHPECLVNSTSVILTPLLVPKVEKIINTLDESQQKSKLHDVKEEPRSSTLASNLSKTAQLSSIKQSKDHSSSDLELNNRILSSSSLKSSTDRVESLSSDTVDSSCVSESKTFSKCEIITNHSELKTKLNFKSSKISDEVSEVSKIFLKSIKSEEPDTKDSEIKPTDIKSVKSIEQISSGNNSSSLTQKIQSVPQNIDNDIIETIIEPPSILKSLSDGIAPIKPNIDSLIPFKSSIETLELIIDTNKSNIDSLSDLKPEKVVEQQVASILEKVIPKTLKTDFKKKIEVEMSKNELETEPIESDNDIDDEDDTPYRECVEEFHKDTIEKLTEANKRFCRDNYVHNPFKHSVSYDERESVRYSKTDDYHSRGSRGYDYDDHRKPLKMSVSFDSHQQYSHHNYPSHYQRSISEVCNDPRKERWSGNGIHENRKYGSFHYDKIHHREPITTTYSMYRAQKASQMDCRWNSRQNYEYQPEPQHKVNSYVPEKPAMAPQPIPQPITPTVINSYRPIQPEPIRIEPLILAISPQAEALKNATSDSFGGFLLETKLNVTSPVTVLPKTKTASHDPRLNPSLVQDVKKEETATPKKKLSLDQYRKRKSLTNVAQISPTDEILPSISVSITESPSPTLSPAYDPTIAAAAATG</sequence>
<evidence type="ECO:0000313" key="2">
    <source>
        <dbReference type="EMBL" id="CAG9812113.1"/>
    </source>
</evidence>
<dbReference type="Proteomes" id="UP001153620">
    <property type="component" value="Chromosome 4"/>
</dbReference>
<feature type="compositionally biased region" description="Polar residues" evidence="1">
    <location>
        <begin position="1231"/>
        <end position="1244"/>
    </location>
</feature>
<feature type="region of interest" description="Disordered" evidence="1">
    <location>
        <begin position="299"/>
        <end position="319"/>
    </location>
</feature>
<feature type="compositionally biased region" description="Low complexity" evidence="1">
    <location>
        <begin position="1158"/>
        <end position="1175"/>
    </location>
</feature>
<dbReference type="EMBL" id="OU895880">
    <property type="protein sequence ID" value="CAG9812113.1"/>
    <property type="molecule type" value="Genomic_DNA"/>
</dbReference>
<feature type="region of interest" description="Disordered" evidence="1">
    <location>
        <begin position="1217"/>
        <end position="1259"/>
    </location>
</feature>
<evidence type="ECO:0000313" key="3">
    <source>
        <dbReference type="Proteomes" id="UP001153620"/>
    </source>
</evidence>
<feature type="compositionally biased region" description="Basic residues" evidence="1">
    <location>
        <begin position="782"/>
        <end position="804"/>
    </location>
</feature>
<dbReference type="OrthoDB" id="1928087at2759"/>
<feature type="compositionally biased region" description="Low complexity" evidence="1">
    <location>
        <begin position="1030"/>
        <end position="1047"/>
    </location>
</feature>
<feature type="region of interest" description="Disordered" evidence="1">
    <location>
        <begin position="1025"/>
        <end position="1053"/>
    </location>
</feature>
<feature type="compositionally biased region" description="Basic and acidic residues" evidence="1">
    <location>
        <begin position="962"/>
        <end position="981"/>
    </location>
</feature>
<feature type="compositionally biased region" description="Basic and acidic residues" evidence="1">
    <location>
        <begin position="1217"/>
        <end position="1230"/>
    </location>
</feature>
<feature type="region of interest" description="Disordered" evidence="1">
    <location>
        <begin position="782"/>
        <end position="816"/>
    </location>
</feature>
<name>A0A9N9S9V1_9DIPT</name>
<reference evidence="2" key="2">
    <citation type="submission" date="2022-10" db="EMBL/GenBank/DDBJ databases">
        <authorList>
            <consortium name="ENA_rothamsted_submissions"/>
            <consortium name="culmorum"/>
            <person name="King R."/>
        </authorList>
    </citation>
    <scope>NUCLEOTIDE SEQUENCE</scope>
</reference>